<dbReference type="Proteomes" id="UP000243006">
    <property type="component" value="Unassembled WGS sequence"/>
</dbReference>
<name>A0A1Y3EQH7_9BILA</name>
<evidence type="ECO:0000256" key="5">
    <source>
        <dbReference type="ARBA" id="ARBA00022927"/>
    </source>
</evidence>
<evidence type="ECO:0000256" key="2">
    <source>
        <dbReference type="ARBA" id="ARBA00009170"/>
    </source>
</evidence>
<dbReference type="GO" id="GO:0015031">
    <property type="term" value="P:protein transport"/>
    <property type="evidence" value="ECO:0007669"/>
    <property type="project" value="UniProtKB-KW"/>
</dbReference>
<evidence type="ECO:0000256" key="7">
    <source>
        <dbReference type="ARBA" id="ARBA00023136"/>
    </source>
</evidence>
<evidence type="ECO:0000313" key="12">
    <source>
        <dbReference type="Proteomes" id="UP000243006"/>
    </source>
</evidence>
<dbReference type="Pfam" id="PF10568">
    <property type="entry name" value="Tom37"/>
    <property type="match status" value="1"/>
</dbReference>
<dbReference type="AlphaFoldDB" id="A0A1Y3EQH7"/>
<evidence type="ECO:0000256" key="6">
    <source>
        <dbReference type="ARBA" id="ARBA00023128"/>
    </source>
</evidence>
<dbReference type="SUPFAM" id="SSF47616">
    <property type="entry name" value="GST C-terminal domain-like"/>
    <property type="match status" value="1"/>
</dbReference>
<comment type="subcellular location">
    <subcellularLocation>
        <location evidence="1">Mitochondrion outer membrane</location>
    </subcellularLocation>
</comment>
<dbReference type="EMBL" id="LVZM01007929">
    <property type="protein sequence ID" value="OUC46007.1"/>
    <property type="molecule type" value="Genomic_DNA"/>
</dbReference>
<organism evidence="11 12">
    <name type="scientific">Trichinella nativa</name>
    <dbReference type="NCBI Taxonomy" id="6335"/>
    <lineage>
        <taxon>Eukaryota</taxon>
        <taxon>Metazoa</taxon>
        <taxon>Ecdysozoa</taxon>
        <taxon>Nematoda</taxon>
        <taxon>Enoplea</taxon>
        <taxon>Dorylaimia</taxon>
        <taxon>Trichinellida</taxon>
        <taxon>Trichinellidae</taxon>
        <taxon>Trichinella</taxon>
    </lineage>
</organism>
<feature type="transmembrane region" description="Helical" evidence="8">
    <location>
        <begin position="254"/>
        <end position="272"/>
    </location>
</feature>
<feature type="transmembrane region" description="Helical" evidence="8">
    <location>
        <begin position="278"/>
        <end position="299"/>
    </location>
</feature>
<evidence type="ECO:0000256" key="3">
    <source>
        <dbReference type="ARBA" id="ARBA00022448"/>
    </source>
</evidence>
<dbReference type="Pfam" id="PF17171">
    <property type="entry name" value="GST_C_6"/>
    <property type="match status" value="1"/>
</dbReference>
<evidence type="ECO:0000259" key="10">
    <source>
        <dbReference type="Pfam" id="PF17171"/>
    </source>
</evidence>
<dbReference type="InterPro" id="IPR050931">
    <property type="entry name" value="Mito_Protein_Transport_Metaxin"/>
</dbReference>
<dbReference type="Gene3D" id="1.20.1050.10">
    <property type="match status" value="1"/>
</dbReference>
<feature type="domain" description="Mitochondrial outer membrane transport complex Sam37/metaxin N-terminal" evidence="9">
    <location>
        <begin position="25"/>
        <end position="116"/>
    </location>
</feature>
<protein>
    <recommendedName>
        <fullName evidence="13">Metaxin-1-like protein</fullName>
    </recommendedName>
</protein>
<keyword evidence="8" id="KW-0812">Transmembrane</keyword>
<proteinExistence type="inferred from homology"/>
<feature type="domain" description="Metaxin glutathione S-transferase" evidence="10">
    <location>
        <begin position="142"/>
        <end position="206"/>
    </location>
</feature>
<comment type="similarity">
    <text evidence="2">Belongs to the metaxin family.</text>
</comment>
<keyword evidence="6" id="KW-0496">Mitochondrion</keyword>
<keyword evidence="7 8" id="KW-0472">Membrane</keyword>
<gene>
    <name evidence="11" type="ORF">D917_08064</name>
</gene>
<dbReference type="PANTHER" id="PTHR12289:SF41">
    <property type="entry name" value="FAILED AXON CONNECTIONS-RELATED"/>
    <property type="match status" value="1"/>
</dbReference>
<keyword evidence="5" id="KW-0653">Protein transport</keyword>
<dbReference type="GO" id="GO:0001401">
    <property type="term" value="C:SAM complex"/>
    <property type="evidence" value="ECO:0007669"/>
    <property type="project" value="InterPro"/>
</dbReference>
<keyword evidence="3" id="KW-0813">Transport</keyword>
<evidence type="ECO:0000256" key="1">
    <source>
        <dbReference type="ARBA" id="ARBA00004294"/>
    </source>
</evidence>
<accession>A0A1Y3EQH7</accession>
<dbReference type="InterPro" id="IPR033468">
    <property type="entry name" value="Metaxin_GST"/>
</dbReference>
<comment type="caution">
    <text evidence="11">The sequence shown here is derived from an EMBL/GenBank/DDBJ whole genome shotgun (WGS) entry which is preliminary data.</text>
</comment>
<dbReference type="InterPro" id="IPR019564">
    <property type="entry name" value="Sam37/metaxin_N"/>
</dbReference>
<dbReference type="InterPro" id="IPR036282">
    <property type="entry name" value="Glutathione-S-Trfase_C_sf"/>
</dbReference>
<evidence type="ECO:0000256" key="8">
    <source>
        <dbReference type="SAM" id="Phobius"/>
    </source>
</evidence>
<evidence type="ECO:0008006" key="13">
    <source>
        <dbReference type="Google" id="ProtNLM"/>
    </source>
</evidence>
<dbReference type="PANTHER" id="PTHR12289">
    <property type="entry name" value="METAXIN RELATED"/>
    <property type="match status" value="1"/>
</dbReference>
<evidence type="ECO:0000259" key="9">
    <source>
        <dbReference type="Pfam" id="PF10568"/>
    </source>
</evidence>
<evidence type="ECO:0000256" key="4">
    <source>
        <dbReference type="ARBA" id="ARBA00022787"/>
    </source>
</evidence>
<dbReference type="GO" id="GO:0007005">
    <property type="term" value="P:mitochondrion organization"/>
    <property type="evidence" value="ECO:0007669"/>
    <property type="project" value="TreeGrafter"/>
</dbReference>
<keyword evidence="4" id="KW-1000">Mitochondrion outer membrane</keyword>
<sequence>MSLFVMPPEFTLPSFDAHSLQYMAFSKIASLPLLNSTPSHTFALSGFEYPMSRYLEDIIYDKCDYVTLKCFVDTNLYPAYMSMTWLDECNYNVVTKPLLAKHWGWLSRWAYNRAMRRTAEIVLLERYHTSMKEAKKLAAANAMHCIQYLSERLGEQPYFFGNHPSAFDAYVFGYLAPIILMPQSNDKLKTFINWNCPNIHTFVFRILENYLDLPDLEKEEHYERMGRIQHDIECYKDMMAQRALNREKYSMKNVLAFATVAVALSIACAYYTGCHRLLPSYTYFLFSLKVIFCSPLLFYPVHCRMYCAWLFITIS</sequence>
<reference evidence="11 12" key="1">
    <citation type="submission" date="2015-04" db="EMBL/GenBank/DDBJ databases">
        <title>Draft genome of the roundworm Trichinella nativa.</title>
        <authorList>
            <person name="Mitreva M."/>
        </authorList>
    </citation>
    <scope>NUCLEOTIDE SEQUENCE [LARGE SCALE GENOMIC DNA]</scope>
    <source>
        <strain evidence="11 12">ISS45</strain>
    </source>
</reference>
<evidence type="ECO:0000313" key="11">
    <source>
        <dbReference type="EMBL" id="OUC46007.1"/>
    </source>
</evidence>
<keyword evidence="8" id="KW-1133">Transmembrane helix</keyword>